<sequence length="124" mass="14691">LVLPKKQRRLLQYELMPTGKVYYVDRPFYSEIKKSKDDHDNNSSAVHSTVLSRSSSVDTLSDKRYRQHRHHTHHTHQQQQQPQQQQQQQQQQQNHKYPPNLSLEKSEQKMTMSGRLASNNNLTT</sequence>
<dbReference type="Proteomes" id="UP000663834">
    <property type="component" value="Unassembled WGS sequence"/>
</dbReference>
<feature type="non-terminal residue" evidence="2">
    <location>
        <position position="124"/>
    </location>
</feature>
<gene>
    <name evidence="3" type="ORF">GIL414_LOCUS21039</name>
    <name evidence="2" type="ORF">KQP761_LOCUS3393</name>
</gene>
<evidence type="ECO:0000313" key="3">
    <source>
        <dbReference type="EMBL" id="CAF4186986.1"/>
    </source>
</evidence>
<dbReference type="AlphaFoldDB" id="A0A815BR32"/>
<dbReference type="OrthoDB" id="10039302at2759"/>
<dbReference type="EMBL" id="CAJNOW010000348">
    <property type="protein sequence ID" value="CAF1273145.1"/>
    <property type="molecule type" value="Genomic_DNA"/>
</dbReference>
<feature type="compositionally biased region" description="Low complexity" evidence="1">
    <location>
        <begin position="77"/>
        <end position="93"/>
    </location>
</feature>
<feature type="region of interest" description="Disordered" evidence="1">
    <location>
        <begin position="33"/>
        <end position="124"/>
    </location>
</feature>
<reference evidence="2" key="1">
    <citation type="submission" date="2021-02" db="EMBL/GenBank/DDBJ databases">
        <authorList>
            <person name="Nowell W R."/>
        </authorList>
    </citation>
    <scope>NUCLEOTIDE SEQUENCE</scope>
</reference>
<evidence type="ECO:0000313" key="4">
    <source>
        <dbReference type="Proteomes" id="UP000663834"/>
    </source>
</evidence>
<organism evidence="2 4">
    <name type="scientific">Rotaria magnacalcarata</name>
    <dbReference type="NCBI Taxonomy" id="392030"/>
    <lineage>
        <taxon>Eukaryota</taxon>
        <taxon>Metazoa</taxon>
        <taxon>Spiralia</taxon>
        <taxon>Gnathifera</taxon>
        <taxon>Rotifera</taxon>
        <taxon>Eurotatoria</taxon>
        <taxon>Bdelloidea</taxon>
        <taxon>Philodinida</taxon>
        <taxon>Philodinidae</taxon>
        <taxon>Rotaria</taxon>
    </lineage>
</organism>
<proteinExistence type="predicted"/>
<dbReference type="EMBL" id="CAJOBJ010016368">
    <property type="protein sequence ID" value="CAF4186986.1"/>
    <property type="molecule type" value="Genomic_DNA"/>
</dbReference>
<evidence type="ECO:0000256" key="1">
    <source>
        <dbReference type="SAM" id="MobiDB-lite"/>
    </source>
</evidence>
<evidence type="ECO:0000313" key="2">
    <source>
        <dbReference type="EMBL" id="CAF1273145.1"/>
    </source>
</evidence>
<name>A0A815BR32_9BILA</name>
<feature type="compositionally biased region" description="Polar residues" evidence="1">
    <location>
        <begin position="42"/>
        <end position="59"/>
    </location>
</feature>
<dbReference type="Proteomes" id="UP000681720">
    <property type="component" value="Unassembled WGS sequence"/>
</dbReference>
<protein>
    <submittedName>
        <fullName evidence="2">Uncharacterized protein</fullName>
    </submittedName>
</protein>
<feature type="non-terminal residue" evidence="2">
    <location>
        <position position="1"/>
    </location>
</feature>
<accession>A0A815BR32</accession>
<feature type="compositionally biased region" description="Basic residues" evidence="1">
    <location>
        <begin position="65"/>
        <end position="76"/>
    </location>
</feature>
<comment type="caution">
    <text evidence="2">The sequence shown here is derived from an EMBL/GenBank/DDBJ whole genome shotgun (WGS) entry which is preliminary data.</text>
</comment>